<reference evidence="1" key="1">
    <citation type="submission" date="2022-03" db="EMBL/GenBank/DDBJ databases">
        <title>Streptomyces 7R015 and 7R016 isolated from Barleria lupulina in Thailand.</title>
        <authorList>
            <person name="Kanchanasin P."/>
            <person name="Phongsopitanun W."/>
            <person name="Tanasupawat S."/>
        </authorList>
    </citation>
    <scope>NUCLEOTIDE SEQUENCE</scope>
    <source>
        <strain evidence="1">7R015</strain>
    </source>
</reference>
<dbReference type="EMBL" id="JALDAY010000011">
    <property type="protein sequence ID" value="MCI3276279.1"/>
    <property type="molecule type" value="Genomic_DNA"/>
</dbReference>
<evidence type="ECO:0000313" key="1">
    <source>
        <dbReference type="EMBL" id="MCI3276279.1"/>
    </source>
</evidence>
<comment type="caution">
    <text evidence="1">The sequence shown here is derived from an EMBL/GenBank/DDBJ whole genome shotgun (WGS) entry which is preliminary data.</text>
</comment>
<organism evidence="1 2">
    <name type="scientific">Streptomyces cylindrosporus</name>
    <dbReference type="NCBI Taxonomy" id="2927583"/>
    <lineage>
        <taxon>Bacteria</taxon>
        <taxon>Bacillati</taxon>
        <taxon>Actinomycetota</taxon>
        <taxon>Actinomycetes</taxon>
        <taxon>Kitasatosporales</taxon>
        <taxon>Streptomycetaceae</taxon>
        <taxon>Streptomyces</taxon>
    </lineage>
</organism>
<keyword evidence="2" id="KW-1185">Reference proteome</keyword>
<gene>
    <name evidence="1" type="ORF">MQP27_34900</name>
</gene>
<dbReference type="RefSeq" id="WP_242772688.1">
    <property type="nucleotide sequence ID" value="NZ_JALDAY010000011.1"/>
</dbReference>
<dbReference type="Proteomes" id="UP001165269">
    <property type="component" value="Unassembled WGS sequence"/>
</dbReference>
<accession>A0ABS9YGF8</accession>
<protein>
    <recommendedName>
        <fullName evidence="3">Conjugal transfer protein TraB</fullName>
    </recommendedName>
</protein>
<name>A0ABS9YGF8_9ACTN</name>
<evidence type="ECO:0008006" key="3">
    <source>
        <dbReference type="Google" id="ProtNLM"/>
    </source>
</evidence>
<sequence>MSELVPRPRGVLATTTEYIGEAVRYTVLLTQLAAAGVALGLLSEAVRSAYRYVEGCAASVDRLADKAASLHVDGDVVAAHYDAASVMRSVLEEADAMAEAASDLSVMFQQTADAHRADYGPVADAMNSKDGQVADREYYSNR</sequence>
<proteinExistence type="predicted"/>
<evidence type="ECO:0000313" key="2">
    <source>
        <dbReference type="Proteomes" id="UP001165269"/>
    </source>
</evidence>